<name>A0A167NJ04_PHYB8</name>
<dbReference type="InParanoid" id="A0A167NJ04"/>
<gene>
    <name evidence="1" type="ORF">PHYBLDRAFT_166015</name>
</gene>
<dbReference type="Proteomes" id="UP000077315">
    <property type="component" value="Unassembled WGS sequence"/>
</dbReference>
<dbReference type="GeneID" id="28996258"/>
<evidence type="ECO:0000313" key="2">
    <source>
        <dbReference type="Proteomes" id="UP000077315"/>
    </source>
</evidence>
<evidence type="ECO:0000313" key="1">
    <source>
        <dbReference type="EMBL" id="OAD76039.1"/>
    </source>
</evidence>
<dbReference type="EMBL" id="KV440976">
    <property type="protein sequence ID" value="OAD76039.1"/>
    <property type="molecule type" value="Genomic_DNA"/>
</dbReference>
<dbReference type="VEuPathDB" id="FungiDB:PHYBLDRAFT_166015"/>
<sequence length="141" mass="15837">MLSVEQLMDIEKYIAINSYPLFQTMPCDSSILDFLSIGISSSVDVLLIYPSKVQGVVMFSRKPFGVVFPHAHLSQTVGVEASFSFRALASPRNLVDTQQILYRGILSSPSEQFFNHVTRNMAGPLEPGLREDLRQIFNPVW</sequence>
<proteinExistence type="predicted"/>
<organism evidence="1 2">
    <name type="scientific">Phycomyces blakesleeanus (strain ATCC 8743b / DSM 1359 / FGSC 10004 / NBRC 33097 / NRRL 1555)</name>
    <dbReference type="NCBI Taxonomy" id="763407"/>
    <lineage>
        <taxon>Eukaryota</taxon>
        <taxon>Fungi</taxon>
        <taxon>Fungi incertae sedis</taxon>
        <taxon>Mucoromycota</taxon>
        <taxon>Mucoromycotina</taxon>
        <taxon>Mucoromycetes</taxon>
        <taxon>Mucorales</taxon>
        <taxon>Phycomycetaceae</taxon>
        <taxon>Phycomyces</taxon>
    </lineage>
</organism>
<dbReference type="AlphaFoldDB" id="A0A167NJ04"/>
<accession>A0A167NJ04</accession>
<dbReference type="RefSeq" id="XP_018294079.1">
    <property type="nucleotide sequence ID" value="XM_018435352.1"/>
</dbReference>
<reference evidence="2" key="1">
    <citation type="submission" date="2015-06" db="EMBL/GenBank/DDBJ databases">
        <title>Expansion of signal transduction pathways in fungi by whole-genome duplication.</title>
        <authorList>
            <consortium name="DOE Joint Genome Institute"/>
            <person name="Corrochano L.M."/>
            <person name="Kuo A."/>
            <person name="Marcet-Houben M."/>
            <person name="Polaino S."/>
            <person name="Salamov A."/>
            <person name="Villalobos J.M."/>
            <person name="Alvarez M.I."/>
            <person name="Avalos J."/>
            <person name="Benito E.P."/>
            <person name="Benoit I."/>
            <person name="Burger G."/>
            <person name="Camino L.P."/>
            <person name="Canovas D."/>
            <person name="Cerda-Olmedo E."/>
            <person name="Cheng J.-F."/>
            <person name="Dominguez A."/>
            <person name="Elias M."/>
            <person name="Eslava A.P."/>
            <person name="Glaser F."/>
            <person name="Grimwood J."/>
            <person name="Gutierrez G."/>
            <person name="Heitman J."/>
            <person name="Henrissat B."/>
            <person name="Iturriaga E.A."/>
            <person name="Lang B.F."/>
            <person name="Lavin J.L."/>
            <person name="Lee S."/>
            <person name="Li W."/>
            <person name="Lindquist E."/>
            <person name="Lopez-Garcia S."/>
            <person name="Luque E.M."/>
            <person name="Marcos A.T."/>
            <person name="Martin J."/>
            <person name="McCluskey K."/>
            <person name="Medina H.R."/>
            <person name="Miralles-Duran A."/>
            <person name="Miyazaki A."/>
            <person name="Munoz-Torres E."/>
            <person name="Oguiza J.A."/>
            <person name="Ohm R."/>
            <person name="Olmedo M."/>
            <person name="Orejas M."/>
            <person name="Ortiz-Castellanos L."/>
            <person name="Pisabarro A.G."/>
            <person name="Rodriguez-Romero J."/>
            <person name="Ruiz-Herrera J."/>
            <person name="Ruiz-Vazquez R."/>
            <person name="Sanz C."/>
            <person name="Schackwitz W."/>
            <person name="Schmutz J."/>
            <person name="Shahriari M."/>
            <person name="Shelest E."/>
            <person name="Silva-Franco F."/>
            <person name="Soanes D."/>
            <person name="Syed K."/>
            <person name="Tagua V.G."/>
            <person name="Talbot N.J."/>
            <person name="Thon M."/>
            <person name="De vries R.P."/>
            <person name="Wiebenga A."/>
            <person name="Yadav J.S."/>
            <person name="Braun E.L."/>
            <person name="Baker S."/>
            <person name="Garre V."/>
            <person name="Horwitz B."/>
            <person name="Torres-Martinez S."/>
            <person name="Idnurm A."/>
            <person name="Herrera-Estrella A."/>
            <person name="Gabaldon T."/>
            <person name="Grigoriev I.V."/>
        </authorList>
    </citation>
    <scope>NUCLEOTIDE SEQUENCE [LARGE SCALE GENOMIC DNA]</scope>
    <source>
        <strain evidence="2">NRRL 1555(-)</strain>
    </source>
</reference>
<protein>
    <submittedName>
        <fullName evidence="1">Uncharacterized protein</fullName>
    </submittedName>
</protein>
<keyword evidence="2" id="KW-1185">Reference proteome</keyword>